<evidence type="ECO:0000313" key="2">
    <source>
        <dbReference type="EMBL" id="RXG25045.1"/>
    </source>
</evidence>
<protein>
    <submittedName>
        <fullName evidence="2">Lipopolysaccharide assembly protein</fullName>
    </submittedName>
</protein>
<dbReference type="GO" id="GO:0043165">
    <property type="term" value="P:Gram-negative-bacterium-type cell outer membrane assembly"/>
    <property type="evidence" value="ECO:0007669"/>
    <property type="project" value="InterPro"/>
</dbReference>
<keyword evidence="1" id="KW-0812">Transmembrane</keyword>
<feature type="transmembrane region" description="Helical" evidence="1">
    <location>
        <begin position="21"/>
        <end position="39"/>
    </location>
</feature>
<dbReference type="GO" id="GO:0019867">
    <property type="term" value="C:outer membrane"/>
    <property type="evidence" value="ECO:0007669"/>
    <property type="project" value="InterPro"/>
</dbReference>
<gene>
    <name evidence="2" type="ORF">DSL99_3634</name>
</gene>
<reference evidence="2 3" key="1">
    <citation type="submission" date="2018-07" db="EMBL/GenBank/DDBJ databases">
        <title>Leeuwenhoekiella genomics.</title>
        <authorList>
            <person name="Tahon G."/>
            <person name="Willems A."/>
        </authorList>
    </citation>
    <scope>NUCLEOTIDE SEQUENCE [LARGE SCALE GENOMIC DNA]</scope>
    <source>
        <strain evidence="2 3">LMG 1345</strain>
    </source>
</reference>
<evidence type="ECO:0000256" key="1">
    <source>
        <dbReference type="SAM" id="Phobius"/>
    </source>
</evidence>
<dbReference type="Pfam" id="PF04390">
    <property type="entry name" value="LptE"/>
    <property type="match status" value="1"/>
</dbReference>
<accession>A0A4Q0PDY6</accession>
<dbReference type="Proteomes" id="UP000290608">
    <property type="component" value="Unassembled WGS sequence"/>
</dbReference>
<keyword evidence="1" id="KW-0472">Membrane</keyword>
<dbReference type="InterPro" id="IPR007485">
    <property type="entry name" value="LPS_assembly_LptE"/>
</dbReference>
<proteinExistence type="predicted"/>
<name>A0A4Q0PDY6_9FLAO</name>
<dbReference type="EMBL" id="QOVL01000024">
    <property type="protein sequence ID" value="RXG25045.1"/>
    <property type="molecule type" value="Genomic_DNA"/>
</dbReference>
<keyword evidence="1" id="KW-1133">Transmembrane helix</keyword>
<sequence length="186" mass="20904">MQDSLLRFKNITSYFMKKLQIAFLFLSFLCFNSCGFYSFTGADIGSAESFYVNYFQNNAPIVEPGIDRTFTFTLSDLIQNQTSLNLATNAANADLIYEGEIVDYYIAPQTATSDNVAAQNRITIVILCRFTNKTIADGSADFEKRFSFYVDIEGTAQPVGAVLNGAIEEIYERITQDIFQESLANW</sequence>
<organism evidence="2 3">
    <name type="scientific">Leeuwenhoekiella marinoflava</name>
    <dbReference type="NCBI Taxonomy" id="988"/>
    <lineage>
        <taxon>Bacteria</taxon>
        <taxon>Pseudomonadati</taxon>
        <taxon>Bacteroidota</taxon>
        <taxon>Flavobacteriia</taxon>
        <taxon>Flavobacteriales</taxon>
        <taxon>Flavobacteriaceae</taxon>
        <taxon>Leeuwenhoekiella</taxon>
    </lineage>
</organism>
<evidence type="ECO:0000313" key="3">
    <source>
        <dbReference type="Proteomes" id="UP000290608"/>
    </source>
</evidence>
<dbReference type="AlphaFoldDB" id="A0A4Q0PDY6"/>
<comment type="caution">
    <text evidence="2">The sequence shown here is derived from an EMBL/GenBank/DDBJ whole genome shotgun (WGS) entry which is preliminary data.</text>
</comment>
<dbReference type="STRING" id="1122159.SAMN02745246_03695"/>